<gene>
    <name evidence="1" type="ORF">DWV45_10660</name>
</gene>
<name>A0A413DK60_9FIRM</name>
<reference evidence="1 2" key="1">
    <citation type="submission" date="2018-08" db="EMBL/GenBank/DDBJ databases">
        <title>A genome reference for cultivated species of the human gut microbiota.</title>
        <authorList>
            <person name="Zou Y."/>
            <person name="Xue W."/>
            <person name="Luo G."/>
        </authorList>
    </citation>
    <scope>NUCLEOTIDE SEQUENCE [LARGE SCALE GENOMIC DNA]</scope>
    <source>
        <strain evidence="1 2">AF06-19</strain>
    </source>
</reference>
<proteinExistence type="predicted"/>
<accession>A0A413DK60</accession>
<protein>
    <recommendedName>
        <fullName evidence="3">CRISPR-associated protein</fullName>
    </recommendedName>
</protein>
<dbReference type="RefSeq" id="WP_118326956.1">
    <property type="nucleotide sequence ID" value="NZ_DAWDDN010000034.1"/>
</dbReference>
<dbReference type="EMBL" id="QSAZ01000010">
    <property type="protein sequence ID" value="RGW86425.1"/>
    <property type="molecule type" value="Genomic_DNA"/>
</dbReference>
<evidence type="ECO:0008006" key="3">
    <source>
        <dbReference type="Google" id="ProtNLM"/>
    </source>
</evidence>
<evidence type="ECO:0000313" key="2">
    <source>
        <dbReference type="Proteomes" id="UP000283683"/>
    </source>
</evidence>
<comment type="caution">
    <text evidence="1">The sequence shown here is derived from an EMBL/GenBank/DDBJ whole genome shotgun (WGS) entry which is preliminary data.</text>
</comment>
<sequence length="508" mass="59085">MNILLLSMSTFPYLGNKEDEKDKPRRLRKSRFTYMNNKVEEYYSQLEPITRVLIENGNKPDEVIALCTKASTTEGEYRLDDDKTDTKSPLDFYISRITEVADKNKTIKFKKFPQDEDAYLDPNDIKSKNMAVAEIALYLLSKKNSLENNEKLHLWIDTQGGMRDVSLLMNAVVSLLKTSDIKIEGIYSINYTDGIGNVIEQNDTYHIFDFVSGMNEFIQYGRADQLVKYYGLNNKSTNANIPALVTQMKELADSIMLCDLNRFDNGLKAIRKTLDEWNENNESNDVLLNIFVEQIKDDYEEISKENASAVDKIKWFHKKKLYQQTLTYIESNGPKDWDSSGVLKFSWIKGIKNDKEPSQTDMVNRYIGYAIQGIYEKMNESHTEALDTLLKEGNDGLKYWKTNKNGKKRKLLKDSFNAINRKTENGKKKTETIYEYKVESEKNDVDENQLYKLIAFYKLIKLERNLFNHMDNGNVENNDECKNKQRMQIDKLDTLIDSYVDTCEKLCQ</sequence>
<evidence type="ECO:0000313" key="1">
    <source>
        <dbReference type="EMBL" id="RGW86425.1"/>
    </source>
</evidence>
<dbReference type="Proteomes" id="UP000283683">
    <property type="component" value="Unassembled WGS sequence"/>
</dbReference>
<dbReference type="AlphaFoldDB" id="A0A413DK60"/>
<organism evidence="1 2">
    <name type="scientific">Agathobacter rectalis</name>
    <dbReference type="NCBI Taxonomy" id="39491"/>
    <lineage>
        <taxon>Bacteria</taxon>
        <taxon>Bacillati</taxon>
        <taxon>Bacillota</taxon>
        <taxon>Clostridia</taxon>
        <taxon>Lachnospirales</taxon>
        <taxon>Lachnospiraceae</taxon>
        <taxon>Agathobacter</taxon>
    </lineage>
</organism>